<dbReference type="RefSeq" id="XP_042916590.1">
    <property type="nucleotide sequence ID" value="XM_043069917.1"/>
</dbReference>
<feature type="region of interest" description="Disordered" evidence="2">
    <location>
        <begin position="421"/>
        <end position="441"/>
    </location>
</feature>
<reference evidence="3" key="2">
    <citation type="submission" date="2017-07" db="EMBL/GenBank/DDBJ databases">
        <title>WGS assembly of Chlamydomonas reinhardtii.</title>
        <authorList>
            <consortium name="Chlamydomonas Annotation Team"/>
            <consortium name="JGI Annotation Team"/>
            <person name="Merchant S.S."/>
            <person name="Prochnik S.E."/>
            <person name="Vallon O."/>
            <person name="Harris E.H."/>
            <person name="Karpowicz S.J."/>
            <person name="Witman G.B."/>
            <person name="Terry A."/>
            <person name="Salamov A."/>
            <person name="Fritz-Laylin L.K."/>
            <person name="Marechal-Drouard L."/>
            <person name="Marshall W.F."/>
            <person name="Qu L.H."/>
            <person name="Nelson D.R."/>
            <person name="Sanderfoot A.A."/>
            <person name="Spalding M.H."/>
            <person name="Kapitonov V.V."/>
            <person name="Ren Q."/>
            <person name="Ferris P."/>
            <person name="Lindquist E."/>
            <person name="Shapiro H."/>
            <person name="Lucas S.M."/>
            <person name="Grimwood J."/>
            <person name="Schmutz J."/>
            <person name="Grigoriev I.V."/>
            <person name="Rokhsar D.S."/>
        </authorList>
    </citation>
    <scope>NUCLEOTIDE SEQUENCE</scope>
    <source>
        <strain evidence="3">CC-503 cw92 mt+</strain>
    </source>
</reference>
<sequence>MDDFFSILDRAKKDVEEKQRQAKRAEEAAARQQAAASASARVAVVAANAASRFDARERGRVLESAKALRTEGAGSIILKPASEQEMKASSAAGAKLSAALQRAAGLSGRLLTLLSVLEHAHTIGVPGAAHACMPTALMASALAQGVPLSEVAVAAVEDDLSTVDEDGGMALRQRLVSDVEAKLPADASMAAAWLAQVPEEVRPGIQHLLESLRRAGESLRGDPVAAAAASLRKGKGQLPDTYLDPADAVAAVAARHRELGRLPILFVYGATDMEGGGLAAQLVAPESTLARVRSDQQQGAATVFGPGEAVVVYLGCGHASAVSMGGSTLEVQYLADTVEATQYMDAFSNCVVRLPDHLAALAADLEAAQTVPAWAAVAAGGSGSGSNSFGLQVRNGAAGRPTSCSERPGVQLALGLVTPPRPAPAALPAAQRSPTPGSDRRLASIAAPAGRTSPRHEAARGLTAAAVQAVEASGRGRVPAALSAVVDAMGFTEVAYRSKRAHPSGTAPGGHDNSQKVPAPAGNAAVSPIAKKARTTDEVLFDGENPFSVLDPDEDMPGAMDCDTASGGGVRMRRGGGGSGAGVGGSVGRLASPAPGTATASSPAISINSSADVETDGSGDEDIEGNAVKGIQRVLRVQRRQSTGMCLHCTHFRVLSGMRRSLCVCG</sequence>
<gene>
    <name evidence="3" type="ORF">CHLRE_14g608100v5</name>
</gene>
<name>A0A2K3CX18_CHLRE</name>
<feature type="region of interest" description="Disordered" evidence="2">
    <location>
        <begin position="500"/>
        <end position="525"/>
    </location>
</feature>
<dbReference type="ExpressionAtlas" id="A0A2K3CX18">
    <property type="expression patterns" value="baseline"/>
</dbReference>
<evidence type="ECO:0000313" key="4">
    <source>
        <dbReference type="Proteomes" id="UP000006906"/>
    </source>
</evidence>
<keyword evidence="4" id="KW-1185">Reference proteome</keyword>
<feature type="compositionally biased region" description="Low complexity" evidence="2">
    <location>
        <begin position="592"/>
        <end position="611"/>
    </location>
</feature>
<feature type="region of interest" description="Disordered" evidence="2">
    <location>
        <begin position="592"/>
        <end position="625"/>
    </location>
</feature>
<feature type="compositionally biased region" description="Acidic residues" evidence="2">
    <location>
        <begin position="613"/>
        <end position="624"/>
    </location>
</feature>
<dbReference type="OrthoDB" id="10609042at2759"/>
<dbReference type="RefSeq" id="XP_042916591.1">
    <property type="nucleotide sequence ID" value="XM_043069918.1"/>
</dbReference>
<proteinExistence type="predicted"/>
<evidence type="ECO:0000256" key="2">
    <source>
        <dbReference type="SAM" id="MobiDB-lite"/>
    </source>
</evidence>
<keyword evidence="1" id="KW-0175">Coiled coil</keyword>
<dbReference type="EMBL" id="CM008975">
    <property type="protein sequence ID" value="PNW72832.1"/>
    <property type="molecule type" value="Genomic_DNA"/>
</dbReference>
<feature type="coiled-coil region" evidence="1">
    <location>
        <begin position="8"/>
        <end position="35"/>
    </location>
</feature>
<accession>A0A2K3CX18</accession>
<dbReference type="Gramene" id="PNW72831">
    <property type="protein sequence ID" value="PNW72831"/>
    <property type="gene ID" value="CHLRE_14g608100v5"/>
</dbReference>
<dbReference type="Gramene" id="PNW72832">
    <property type="protein sequence ID" value="PNW72832"/>
    <property type="gene ID" value="CHLRE_14g608100v5"/>
</dbReference>
<evidence type="ECO:0000256" key="1">
    <source>
        <dbReference type="SAM" id="Coils"/>
    </source>
</evidence>
<dbReference type="PaxDb" id="3055-EDO97580"/>
<dbReference type="AlphaFoldDB" id="A0A2K3CX18"/>
<dbReference type="EMBL" id="CM008975">
    <property type="protein sequence ID" value="PNW72831.1"/>
    <property type="molecule type" value="Genomic_DNA"/>
</dbReference>
<protein>
    <submittedName>
        <fullName evidence="3">Uncharacterized protein</fullName>
    </submittedName>
</protein>
<reference evidence="3 4" key="1">
    <citation type="journal article" date="2007" name="Science">
        <title>The Chlamydomonas genome reveals the evolution of key animal and plant functions.</title>
        <authorList>
            <person name="Merchant S.S."/>
            <person name="Prochnik S.E."/>
            <person name="Vallon O."/>
            <person name="Harris E.H."/>
            <person name="Karpowicz S.J."/>
            <person name="Witman G.B."/>
            <person name="Terry A."/>
            <person name="Salamov A."/>
            <person name="Fritz-Laylin L.K."/>
            <person name="Marechal-Drouard L."/>
            <person name="Marshall W.F."/>
            <person name="Qu L.H."/>
            <person name="Nelson D.R."/>
            <person name="Sanderfoot A.A."/>
            <person name="Spalding M.H."/>
            <person name="Kapitonov V.V."/>
            <person name="Ren Q."/>
            <person name="Ferris P."/>
            <person name="Lindquist E."/>
            <person name="Shapiro H."/>
            <person name="Lucas S.M."/>
            <person name="Grimwood J."/>
            <person name="Schmutz J."/>
            <person name="Cardol P."/>
            <person name="Cerutti H."/>
            <person name="Chanfreau G."/>
            <person name="Chen C.L."/>
            <person name="Cognat V."/>
            <person name="Croft M.T."/>
            <person name="Dent R."/>
            <person name="Dutcher S."/>
            <person name="Fernandez E."/>
            <person name="Fukuzawa H."/>
            <person name="Gonzalez-Ballester D."/>
            <person name="Gonzalez-Halphen D."/>
            <person name="Hallmann A."/>
            <person name="Hanikenne M."/>
            <person name="Hippler M."/>
            <person name="Inwood W."/>
            <person name="Jabbari K."/>
            <person name="Kalanon M."/>
            <person name="Kuras R."/>
            <person name="Lefebvre P.A."/>
            <person name="Lemaire S.D."/>
            <person name="Lobanov A.V."/>
            <person name="Lohr M."/>
            <person name="Manuell A."/>
            <person name="Meier I."/>
            <person name="Mets L."/>
            <person name="Mittag M."/>
            <person name="Mittelmeier T."/>
            <person name="Moroney J.V."/>
            <person name="Moseley J."/>
            <person name="Napoli C."/>
            <person name="Nedelcu A.M."/>
            <person name="Niyogi K."/>
            <person name="Novoselov S.V."/>
            <person name="Paulsen I.T."/>
            <person name="Pazour G."/>
            <person name="Purton S."/>
            <person name="Ral J.P."/>
            <person name="Riano-Pachon D.M."/>
            <person name="Riekhof W."/>
            <person name="Rymarquis L."/>
            <person name="Schroda M."/>
            <person name="Stern D."/>
            <person name="Umen J."/>
            <person name="Willows R."/>
            <person name="Wilson N."/>
            <person name="Zimmer S.L."/>
            <person name="Allmer J."/>
            <person name="Balk J."/>
            <person name="Bisova K."/>
            <person name="Chen C.J."/>
            <person name="Elias M."/>
            <person name="Gendler K."/>
            <person name="Hauser C."/>
            <person name="Lamb M.R."/>
            <person name="Ledford H."/>
            <person name="Long J.C."/>
            <person name="Minagawa J."/>
            <person name="Page M.D."/>
            <person name="Pan J."/>
            <person name="Pootakham W."/>
            <person name="Roje S."/>
            <person name="Rose A."/>
            <person name="Stahlberg E."/>
            <person name="Terauchi A.M."/>
            <person name="Yang P."/>
            <person name="Ball S."/>
            <person name="Bowler C."/>
            <person name="Dieckmann C.L."/>
            <person name="Gladyshev V.N."/>
            <person name="Green P."/>
            <person name="Jorgensen R."/>
            <person name="Mayfield S."/>
            <person name="Mueller-Roeber B."/>
            <person name="Rajamani S."/>
            <person name="Sayre R.T."/>
            <person name="Brokstein P."/>
            <person name="Dubchak I."/>
            <person name="Goodstein D."/>
            <person name="Hornick L."/>
            <person name="Huang Y.W."/>
            <person name="Jhaveri J."/>
            <person name="Luo Y."/>
            <person name="Martinez D."/>
            <person name="Ngau W.C."/>
            <person name="Otillar B."/>
            <person name="Poliakov A."/>
            <person name="Porter A."/>
            <person name="Szajkowski L."/>
            <person name="Werner G."/>
            <person name="Zhou K."/>
            <person name="Grigoriev I.V."/>
            <person name="Rokhsar D.S."/>
            <person name="Grossman A.R."/>
        </authorList>
    </citation>
    <scope>NUCLEOTIDE SEQUENCE [LARGE SCALE GENOMIC DNA]</scope>
    <source>
        <strain evidence="4">CC-503</strain>
        <strain evidence="3">CC-503 cw92 mt+</strain>
    </source>
</reference>
<organism evidence="3 4">
    <name type="scientific">Chlamydomonas reinhardtii</name>
    <name type="common">Chlamydomonas smithii</name>
    <dbReference type="NCBI Taxonomy" id="3055"/>
    <lineage>
        <taxon>Eukaryota</taxon>
        <taxon>Viridiplantae</taxon>
        <taxon>Chlorophyta</taxon>
        <taxon>core chlorophytes</taxon>
        <taxon>Chlorophyceae</taxon>
        <taxon>CS clade</taxon>
        <taxon>Chlamydomonadales</taxon>
        <taxon>Chlamydomonadaceae</taxon>
        <taxon>Chlamydomonas</taxon>
    </lineage>
</organism>
<dbReference type="Proteomes" id="UP000006906">
    <property type="component" value="Chromosome 14"/>
</dbReference>
<dbReference type="GeneID" id="5726917"/>
<evidence type="ECO:0000313" key="3">
    <source>
        <dbReference type="EMBL" id="PNW72832.1"/>
    </source>
</evidence>
<dbReference type="KEGG" id="cre:CHLRE_14g608100v5"/>